<proteinExistence type="predicted"/>
<gene>
    <name evidence="1" type="ORF">AV926_03070</name>
</gene>
<evidence type="ECO:0000313" key="2">
    <source>
        <dbReference type="Proteomes" id="UP000076630"/>
    </source>
</evidence>
<keyword evidence="2" id="KW-1185">Reference proteome</keyword>
<accession>A0A164AI52</accession>
<organism evidence="1 2">
    <name type="scientific">Myroides marinus</name>
    <dbReference type="NCBI Taxonomy" id="703342"/>
    <lineage>
        <taxon>Bacteria</taxon>
        <taxon>Pseudomonadati</taxon>
        <taxon>Bacteroidota</taxon>
        <taxon>Flavobacteriia</taxon>
        <taxon>Flavobacteriales</taxon>
        <taxon>Flavobacteriaceae</taxon>
        <taxon>Myroides</taxon>
    </lineage>
</organism>
<dbReference type="EMBL" id="LQNU01000033">
    <property type="protein sequence ID" value="KZE83900.1"/>
    <property type="molecule type" value="Genomic_DNA"/>
</dbReference>
<dbReference type="AlphaFoldDB" id="A0A164AI52"/>
<name>A0A164AI52_9FLAO</name>
<dbReference type="OrthoDB" id="1252924at2"/>
<dbReference type="RefSeq" id="WP_038986360.1">
    <property type="nucleotide sequence ID" value="NZ_JACAJN010000030.1"/>
</dbReference>
<reference evidence="1 2" key="1">
    <citation type="submission" date="2016-01" db="EMBL/GenBank/DDBJ databases">
        <title>Whole genome sequencing of Myroides marinus L41.</title>
        <authorList>
            <person name="Hong K.W."/>
        </authorList>
    </citation>
    <scope>NUCLEOTIDE SEQUENCE [LARGE SCALE GENOMIC DNA]</scope>
    <source>
        <strain evidence="1 2">L41</strain>
    </source>
</reference>
<sequence>MRNKIVLLVHILVFSLGYAQTGINAKVPMQMLHIDSRGNNPVDRAASTIEVKDDFVVTKNGEVGIGVVNPTVKLEVDGTIRLKDGTEGENKILMSNGQGLAHWEKVPYDIPTVIGNFESLSSVAWTNETDDVFLYSNYKITLTKGRWVVNLGIVVDITNSDTWFLSIISSSKTVKQQSGFVFNTVAKTNTSYAAYLRPGKGFLSGSSIIEVTNDIVDLYVLIRKKGIGVFDPKGEQNYFYATPVL</sequence>
<dbReference type="Proteomes" id="UP000076630">
    <property type="component" value="Unassembled WGS sequence"/>
</dbReference>
<evidence type="ECO:0000313" key="1">
    <source>
        <dbReference type="EMBL" id="KZE83900.1"/>
    </source>
</evidence>
<comment type="caution">
    <text evidence="1">The sequence shown here is derived from an EMBL/GenBank/DDBJ whole genome shotgun (WGS) entry which is preliminary data.</text>
</comment>
<protein>
    <submittedName>
        <fullName evidence="1">Uncharacterized protein</fullName>
    </submittedName>
</protein>